<feature type="signal peptide" evidence="5">
    <location>
        <begin position="1"/>
        <end position="23"/>
    </location>
</feature>
<dbReference type="InterPro" id="IPR012334">
    <property type="entry name" value="Pectin_lyas_fold"/>
</dbReference>
<feature type="domain" description="Pectinesterase catalytic" evidence="6">
    <location>
        <begin position="377"/>
        <end position="663"/>
    </location>
</feature>
<dbReference type="EC" id="3.1.1.11" evidence="5"/>
<dbReference type="EMBL" id="JAGJCB010000009">
    <property type="protein sequence ID" value="MBP0904231.1"/>
    <property type="molecule type" value="Genomic_DNA"/>
</dbReference>
<comment type="caution">
    <text evidence="7">The sequence shown here is derived from an EMBL/GenBank/DDBJ whole genome shotgun (WGS) entry which is preliminary data.</text>
</comment>
<keyword evidence="3 5" id="KW-0063">Aspartyl esterase</keyword>
<keyword evidence="2 5" id="KW-0378">Hydrolase</keyword>
<dbReference type="Pfam" id="PF09492">
    <property type="entry name" value="Pec_lyase"/>
    <property type="match status" value="1"/>
</dbReference>
<dbReference type="PANTHER" id="PTHR31321:SF57">
    <property type="entry name" value="PECTINESTERASE 53-RELATED"/>
    <property type="match status" value="1"/>
</dbReference>
<keyword evidence="7" id="KW-0456">Lyase</keyword>
<dbReference type="SUPFAM" id="SSF81853">
    <property type="entry name" value="Family 10 polysaccharide lyase"/>
    <property type="match status" value="1"/>
</dbReference>
<evidence type="ECO:0000256" key="1">
    <source>
        <dbReference type="ARBA" id="ARBA00008891"/>
    </source>
</evidence>
<evidence type="ECO:0000313" key="8">
    <source>
        <dbReference type="Proteomes" id="UP000670776"/>
    </source>
</evidence>
<dbReference type="RefSeq" id="WP_209655128.1">
    <property type="nucleotide sequence ID" value="NZ_JAGJCB010000009.1"/>
</dbReference>
<proteinExistence type="inferred from homology"/>
<accession>A0ABS4BUG3</accession>
<dbReference type="SUPFAM" id="SSF51126">
    <property type="entry name" value="Pectin lyase-like"/>
    <property type="match status" value="1"/>
</dbReference>
<dbReference type="GO" id="GO:0030570">
    <property type="term" value="F:pectate lyase activity"/>
    <property type="evidence" value="ECO:0007669"/>
    <property type="project" value="UniProtKB-EC"/>
</dbReference>
<dbReference type="PROSITE" id="PS00503">
    <property type="entry name" value="PECTINESTERASE_2"/>
    <property type="match status" value="1"/>
</dbReference>
<keyword evidence="8" id="KW-1185">Reference proteome</keyword>
<protein>
    <recommendedName>
        <fullName evidence="5">Pectinesterase</fullName>
        <ecNumber evidence="5">3.1.1.11</ecNumber>
    </recommendedName>
</protein>
<dbReference type="Pfam" id="PF01095">
    <property type="entry name" value="Pectinesterase"/>
    <property type="match status" value="1"/>
</dbReference>
<dbReference type="InterPro" id="IPR033131">
    <property type="entry name" value="Pectinesterase_Asp_AS"/>
</dbReference>
<reference evidence="7 8" key="1">
    <citation type="submission" date="2021-04" db="EMBL/GenBank/DDBJ databases">
        <title>Mariniflexile gromovii gen. nov., sp. nov., a gliding bacterium isolated from the sea urchin Strongylocentrotus intermedius.</title>
        <authorList>
            <person name="Ko S."/>
            <person name="Le V."/>
            <person name="Ahn C.-Y."/>
            <person name="Oh H.-M."/>
        </authorList>
    </citation>
    <scope>NUCLEOTIDE SEQUENCE [LARGE SCALE GENOMIC DNA]</scope>
    <source>
        <strain evidence="7 8">KCTC 12570</strain>
    </source>
</reference>
<keyword evidence="5" id="KW-0732">Signal</keyword>
<name>A0ABS4BUG3_9FLAO</name>
<dbReference type="Proteomes" id="UP000670776">
    <property type="component" value="Unassembled WGS sequence"/>
</dbReference>
<feature type="chain" id="PRO_5044983154" description="Pectinesterase" evidence="5">
    <location>
        <begin position="24"/>
        <end position="673"/>
    </location>
</feature>
<dbReference type="Gene3D" id="1.50.10.20">
    <property type="match status" value="1"/>
</dbReference>
<evidence type="ECO:0000256" key="5">
    <source>
        <dbReference type="RuleBase" id="RU000589"/>
    </source>
</evidence>
<evidence type="ECO:0000256" key="3">
    <source>
        <dbReference type="ARBA" id="ARBA00023085"/>
    </source>
</evidence>
<sequence>MNFLKRNILTLFVTCLASTILQAQILDKSWEKITQMEEGSWFASQEAKDIAENVLLYQRNIGGWEKNIQMHKPLSDTEKKNLLALKDTPKGCTTDNGATYNEMLFLSKIYRQVPDERYKKAFLAGLNYILEAQYENGGWPQFYPLKKGYYTHITYNDDSMVHILNVLKEIKNKTDYFSIKPSEETIERVKTAFNKGIDCIIKTQYKQNGVLTSWCAQHDENTLLPTNARAYELASLSGKESAKIVLLLMDIENPSNAIITAVNSAYVWFEKVKITGLREERIYNDKGKIIDKKMVPDADAPPLWARFMNLEDNKPFFCDRDGIKKETLAEIGEERRNGYGWYTNEPKEVLKKYPKWKEKYDSLSSEKKVKSPKDDYNMVVAKDGTGDFETIQDAINASKAFPYQRVFIHVRNGIYNEKAHIYSWNTKVSLIGESKESTIITFNDFFGKIDLGRNSTFHTSTLLVEGNDFIAKNITIQNTSGPVGQAIALSVNATRCYFENCALLGFQDTLYTTGEGFKNYFKNCLIEGSTDFIFGEATVFFEGCVINSKTNSYITAASTPKNQDFGFVFKNCKLIADKNVTEVFLGRPWRTYAKTVFIGCEMGKHIKPEGWNNWNNKEAETHSFYVEYQCIGAGYQPESRVKWSHQLKKSEAKKYTIENILKSDSENAKWYLN</sequence>
<evidence type="ECO:0000256" key="4">
    <source>
        <dbReference type="PROSITE-ProRule" id="PRU10040"/>
    </source>
</evidence>
<dbReference type="Gene3D" id="2.160.20.10">
    <property type="entry name" value="Single-stranded right-handed beta-helix, Pectin lyase-like"/>
    <property type="match status" value="1"/>
</dbReference>
<dbReference type="InterPro" id="IPR000070">
    <property type="entry name" value="Pectinesterase_cat"/>
</dbReference>
<comment type="pathway">
    <text evidence="5">Glycan metabolism; pectin degradation; 2-dehydro-3-deoxy-D-gluconate from pectin: step 1/5.</text>
</comment>
<evidence type="ECO:0000256" key="2">
    <source>
        <dbReference type="ARBA" id="ARBA00022801"/>
    </source>
</evidence>
<dbReference type="NCBIfam" id="TIGR02474">
    <property type="entry name" value="pec_lyase"/>
    <property type="match status" value="1"/>
</dbReference>
<dbReference type="InterPro" id="IPR011050">
    <property type="entry name" value="Pectin_lyase_fold/virulence"/>
</dbReference>
<dbReference type="InterPro" id="IPR012669">
    <property type="entry name" value="Pectate_lyase"/>
</dbReference>
<evidence type="ECO:0000313" key="7">
    <source>
        <dbReference type="EMBL" id="MBP0904231.1"/>
    </source>
</evidence>
<dbReference type="PANTHER" id="PTHR31321">
    <property type="entry name" value="ACYL-COA THIOESTER HYDROLASE YBHC-RELATED"/>
    <property type="match status" value="1"/>
</dbReference>
<gene>
    <name evidence="7" type="primary">pelA</name>
    <name evidence="7" type="ORF">J8H85_10355</name>
</gene>
<feature type="active site" evidence="4">
    <location>
        <position position="531"/>
    </location>
</feature>
<comment type="catalytic activity">
    <reaction evidence="5">
        <text>[(1-&gt;4)-alpha-D-galacturonosyl methyl ester](n) + n H2O = [(1-&gt;4)-alpha-D-galacturonosyl](n) + n methanol + n H(+)</text>
        <dbReference type="Rhea" id="RHEA:22380"/>
        <dbReference type="Rhea" id="RHEA-COMP:14570"/>
        <dbReference type="Rhea" id="RHEA-COMP:14573"/>
        <dbReference type="ChEBI" id="CHEBI:15377"/>
        <dbReference type="ChEBI" id="CHEBI:15378"/>
        <dbReference type="ChEBI" id="CHEBI:17790"/>
        <dbReference type="ChEBI" id="CHEBI:140522"/>
        <dbReference type="ChEBI" id="CHEBI:140523"/>
        <dbReference type="EC" id="3.1.1.11"/>
    </reaction>
</comment>
<evidence type="ECO:0000259" key="6">
    <source>
        <dbReference type="Pfam" id="PF01095"/>
    </source>
</evidence>
<organism evidence="7 8">
    <name type="scientific">Mariniflexile gromovii</name>
    <dbReference type="NCBI Taxonomy" id="362523"/>
    <lineage>
        <taxon>Bacteria</taxon>
        <taxon>Pseudomonadati</taxon>
        <taxon>Bacteroidota</taxon>
        <taxon>Flavobacteriia</taxon>
        <taxon>Flavobacteriales</taxon>
        <taxon>Flavobacteriaceae</taxon>
        <taxon>Mariniflexile</taxon>
    </lineage>
</organism>
<comment type="similarity">
    <text evidence="1">Belongs to the pectinesterase family.</text>
</comment>